<dbReference type="Gene3D" id="1.20.1290.10">
    <property type="entry name" value="AhpD-like"/>
    <property type="match status" value="1"/>
</dbReference>
<gene>
    <name evidence="1" type="ORF">DS832_04110</name>
</gene>
<name>A0A347SRW8_9LACO</name>
<dbReference type="GO" id="GO:0051920">
    <property type="term" value="F:peroxiredoxin activity"/>
    <property type="evidence" value="ECO:0007669"/>
    <property type="project" value="InterPro"/>
</dbReference>
<dbReference type="KEGG" id="lbm:DS830_04520"/>
<reference evidence="1 2" key="1">
    <citation type="submission" date="2018-07" db="EMBL/GenBank/DDBJ databases">
        <title>Genome sequences of six Lactobacillus spp. isolated from bumble bee guts.</title>
        <authorList>
            <person name="Motta E.V.S."/>
            <person name="Moran N.A."/>
        </authorList>
    </citation>
    <scope>NUCLEOTIDE SEQUENCE [LARGE SCALE GENOMIC DNA]</scope>
    <source>
        <strain evidence="1 2">LV-8.1</strain>
    </source>
</reference>
<dbReference type="InterPro" id="IPR029032">
    <property type="entry name" value="AhpD-like"/>
</dbReference>
<evidence type="ECO:0000313" key="2">
    <source>
        <dbReference type="Proteomes" id="UP000284822"/>
    </source>
</evidence>
<dbReference type="AlphaFoldDB" id="A0A347SRW8"/>
<dbReference type="Proteomes" id="UP000284822">
    <property type="component" value="Unassembled WGS sequence"/>
</dbReference>
<protein>
    <submittedName>
        <fullName evidence="1">Carboxymuconolactone decarboxylase family protein</fullName>
    </submittedName>
</protein>
<comment type="caution">
    <text evidence="1">The sequence shown here is derived from an EMBL/GenBank/DDBJ whole genome shotgun (WGS) entry which is preliminary data.</text>
</comment>
<dbReference type="PANTHER" id="PTHR33930">
    <property type="entry name" value="ALKYL HYDROPEROXIDE REDUCTASE AHPD"/>
    <property type="match status" value="1"/>
</dbReference>
<evidence type="ECO:0000313" key="1">
    <source>
        <dbReference type="EMBL" id="RHW47340.1"/>
    </source>
</evidence>
<dbReference type="RefSeq" id="WP_118908405.1">
    <property type="nucleotide sequence ID" value="NZ_CP031513.1"/>
</dbReference>
<dbReference type="Pfam" id="PF02627">
    <property type="entry name" value="CMD"/>
    <property type="match status" value="1"/>
</dbReference>
<dbReference type="EMBL" id="QOCS01000008">
    <property type="protein sequence ID" value="RHW47340.1"/>
    <property type="molecule type" value="Genomic_DNA"/>
</dbReference>
<dbReference type="SUPFAM" id="SSF69118">
    <property type="entry name" value="AhpD-like"/>
    <property type="match status" value="1"/>
</dbReference>
<proteinExistence type="predicted"/>
<dbReference type="InterPro" id="IPR003779">
    <property type="entry name" value="CMD-like"/>
</dbReference>
<dbReference type="InterPro" id="IPR004675">
    <property type="entry name" value="AhpD_core"/>
</dbReference>
<accession>A0A347SRW8</accession>
<organism evidence="1 2">
    <name type="scientific">Bombilactobacillus bombi</name>
    <dbReference type="NCBI Taxonomy" id="1303590"/>
    <lineage>
        <taxon>Bacteria</taxon>
        <taxon>Bacillati</taxon>
        <taxon>Bacillota</taxon>
        <taxon>Bacilli</taxon>
        <taxon>Lactobacillales</taxon>
        <taxon>Lactobacillaceae</taxon>
        <taxon>Bombilactobacillus</taxon>
    </lineage>
</organism>
<dbReference type="NCBIfam" id="TIGR00778">
    <property type="entry name" value="ahpD_dom"/>
    <property type="match status" value="1"/>
</dbReference>
<sequence>MVDYSEQYEKFGKETANLRKQSPEEMKAFGGLVKTTMQEGALDTKTKEMIALGIAIADRCEGCIMSHVKSNLKNGVTMEQLAEVVNVAILMGGGPSTVYGAKALSFAQYLQEKEN</sequence>
<dbReference type="PANTHER" id="PTHR33930:SF2">
    <property type="entry name" value="BLR3452 PROTEIN"/>
    <property type="match status" value="1"/>
</dbReference>